<reference evidence="11" key="1">
    <citation type="submission" date="2021-03" db="EMBL/GenBank/DDBJ databases">
        <title>Chromosome level genome of the anhydrobiotic midge Polypedilum vanderplanki.</title>
        <authorList>
            <person name="Yoshida Y."/>
            <person name="Kikawada T."/>
            <person name="Gusev O."/>
        </authorList>
    </citation>
    <scope>NUCLEOTIDE SEQUENCE</scope>
    <source>
        <strain evidence="11">NIAS01</strain>
        <tissue evidence="11">Whole body or cell culture</tissue>
    </source>
</reference>
<keyword evidence="5" id="KW-0552">Olfaction</keyword>
<accession>A0A9J6BDA3</accession>
<feature type="transmembrane region" description="Helical" evidence="10">
    <location>
        <begin position="82"/>
        <end position="101"/>
    </location>
</feature>
<gene>
    <name evidence="11" type="ORF">PVAND_015654</name>
</gene>
<comment type="caution">
    <text evidence="11">The sequence shown here is derived from an EMBL/GenBank/DDBJ whole genome shotgun (WGS) entry which is preliminary data.</text>
</comment>
<keyword evidence="3" id="KW-0716">Sensory transduction</keyword>
<evidence type="ECO:0000256" key="7">
    <source>
        <dbReference type="ARBA" id="ARBA00023136"/>
    </source>
</evidence>
<dbReference type="PANTHER" id="PTHR21137">
    <property type="entry name" value="ODORANT RECEPTOR"/>
    <property type="match status" value="1"/>
</dbReference>
<dbReference type="Proteomes" id="UP001107558">
    <property type="component" value="Chromosome 4"/>
</dbReference>
<feature type="transmembrane region" description="Helical" evidence="10">
    <location>
        <begin position="27"/>
        <end position="47"/>
    </location>
</feature>
<protein>
    <recommendedName>
        <fullName evidence="13">Odorant receptor</fullName>
    </recommendedName>
</protein>
<dbReference type="GO" id="GO:0007165">
    <property type="term" value="P:signal transduction"/>
    <property type="evidence" value="ECO:0007669"/>
    <property type="project" value="UniProtKB-KW"/>
</dbReference>
<comment type="subcellular location">
    <subcellularLocation>
        <location evidence="1">Cell membrane</location>
        <topology evidence="1">Multi-pass membrane protein</topology>
    </subcellularLocation>
</comment>
<dbReference type="GO" id="GO:0005886">
    <property type="term" value="C:plasma membrane"/>
    <property type="evidence" value="ECO:0007669"/>
    <property type="project" value="UniProtKB-SubCell"/>
</dbReference>
<keyword evidence="12" id="KW-1185">Reference proteome</keyword>
<dbReference type="Pfam" id="PF02949">
    <property type="entry name" value="7tm_6"/>
    <property type="match status" value="1"/>
</dbReference>
<dbReference type="EMBL" id="JADBJN010000004">
    <property type="protein sequence ID" value="KAG5667682.1"/>
    <property type="molecule type" value="Genomic_DNA"/>
</dbReference>
<dbReference type="InterPro" id="IPR004117">
    <property type="entry name" value="7tm6_olfct_rcpt"/>
</dbReference>
<evidence type="ECO:0000256" key="9">
    <source>
        <dbReference type="ARBA" id="ARBA00023224"/>
    </source>
</evidence>
<evidence type="ECO:0000313" key="12">
    <source>
        <dbReference type="Proteomes" id="UP001107558"/>
    </source>
</evidence>
<evidence type="ECO:0000256" key="2">
    <source>
        <dbReference type="ARBA" id="ARBA00022475"/>
    </source>
</evidence>
<keyword evidence="7 10" id="KW-0472">Membrane</keyword>
<evidence type="ECO:0000256" key="1">
    <source>
        <dbReference type="ARBA" id="ARBA00004651"/>
    </source>
</evidence>
<evidence type="ECO:0000256" key="4">
    <source>
        <dbReference type="ARBA" id="ARBA00022692"/>
    </source>
</evidence>
<keyword evidence="8" id="KW-0675">Receptor</keyword>
<dbReference type="PANTHER" id="PTHR21137:SF35">
    <property type="entry name" value="ODORANT RECEPTOR 19A-RELATED"/>
    <property type="match status" value="1"/>
</dbReference>
<evidence type="ECO:0000313" key="11">
    <source>
        <dbReference type="EMBL" id="KAG5667682.1"/>
    </source>
</evidence>
<keyword evidence="6 10" id="KW-1133">Transmembrane helix</keyword>
<feature type="transmembrane region" description="Helical" evidence="10">
    <location>
        <begin position="242"/>
        <end position="261"/>
    </location>
</feature>
<name>A0A9J6BDA3_POLVA</name>
<keyword evidence="4 10" id="KW-0812">Transmembrane</keyword>
<feature type="transmembrane region" description="Helical" evidence="10">
    <location>
        <begin position="129"/>
        <end position="150"/>
    </location>
</feature>
<proteinExistence type="predicted"/>
<evidence type="ECO:0000256" key="5">
    <source>
        <dbReference type="ARBA" id="ARBA00022725"/>
    </source>
</evidence>
<evidence type="ECO:0000256" key="6">
    <source>
        <dbReference type="ARBA" id="ARBA00022989"/>
    </source>
</evidence>
<evidence type="ECO:0000256" key="3">
    <source>
        <dbReference type="ARBA" id="ARBA00022606"/>
    </source>
</evidence>
<dbReference type="GO" id="GO:0005549">
    <property type="term" value="F:odorant binding"/>
    <property type="evidence" value="ECO:0007669"/>
    <property type="project" value="InterPro"/>
</dbReference>
<dbReference type="GO" id="GO:0004984">
    <property type="term" value="F:olfactory receptor activity"/>
    <property type="evidence" value="ECO:0007669"/>
    <property type="project" value="InterPro"/>
</dbReference>
<evidence type="ECO:0008006" key="13">
    <source>
        <dbReference type="Google" id="ProtNLM"/>
    </source>
</evidence>
<feature type="transmembrane region" description="Helical" evidence="10">
    <location>
        <begin position="208"/>
        <end position="230"/>
    </location>
</feature>
<dbReference type="AlphaFoldDB" id="A0A9J6BDA3"/>
<evidence type="ECO:0000256" key="8">
    <source>
        <dbReference type="ARBA" id="ARBA00023170"/>
    </source>
</evidence>
<keyword evidence="9" id="KW-0807">Transducer</keyword>
<dbReference type="OrthoDB" id="7760781at2759"/>
<evidence type="ECO:0000256" key="10">
    <source>
        <dbReference type="SAM" id="Phobius"/>
    </source>
</evidence>
<sequence length="338" mass="40298">MTILFLYALGNIRNIYPQPFDIDKFSFVFSFLTTVLFGIFKYNCIFWNQERFSQILKSLKQTYTKFECEKYQANERLRKFKIFIRCYIAYMIPPMIFTFQIPLTEFNKSGKKILPFFFEYPFDTSQNNLLFVLALLIIFSSCLLHAFILITSDHLIYGTINVFSLEFNILKTEFRELKFKNENDWKINLKILIESHNKLIENIKEFQSIFASILFYNFGLGSFFLCFTALKCSSVESIPNALLSFGFCIYSLFQIFMQCFFGQMLTDASENLYQEIYQCGWENLKDIKLRKDLVLILVRSRRIVELKVLNIWGINIEQFFNIVRNGYSYFTLFRELLL</sequence>
<keyword evidence="2" id="KW-1003">Cell membrane</keyword>
<organism evidence="11 12">
    <name type="scientific">Polypedilum vanderplanki</name>
    <name type="common">Sleeping chironomid midge</name>
    <dbReference type="NCBI Taxonomy" id="319348"/>
    <lineage>
        <taxon>Eukaryota</taxon>
        <taxon>Metazoa</taxon>
        <taxon>Ecdysozoa</taxon>
        <taxon>Arthropoda</taxon>
        <taxon>Hexapoda</taxon>
        <taxon>Insecta</taxon>
        <taxon>Pterygota</taxon>
        <taxon>Neoptera</taxon>
        <taxon>Endopterygota</taxon>
        <taxon>Diptera</taxon>
        <taxon>Nematocera</taxon>
        <taxon>Chironomoidea</taxon>
        <taxon>Chironomidae</taxon>
        <taxon>Chironominae</taxon>
        <taxon>Polypedilum</taxon>
        <taxon>Polypedilum</taxon>
    </lineage>
</organism>